<proteinExistence type="predicted"/>
<evidence type="ECO:0000313" key="2">
    <source>
        <dbReference type="Proteomes" id="UP000007800"/>
    </source>
</evidence>
<sequence length="431" mass="48243">MNHDYGELLQDRSGDITTGGGFSSQYQLSDAIPVLEGSPFAFPQGSVITGDTTHEATPRTTMLNNNDSPLQQSVDMMLFDNFGMPPGEPSSRNGCDVPEFDDNLTLISRLFLYGDRLNARKQGGNVHGPQALGYPAGLPSECNSLSAATTNLFGGNSSPVSNNAFNPLVSHHHRPSFPIEFSEVPFRGDISTDDGNGPIRVVRRSRGWVTVLRYGGRQATGPYRETVRQCVEDQKEVHRLRLERGLTNSEVMQLLEQMKVVTDPVSSTRKKPKKHDYYAPVGVRRMHKGFAASVRVNGKEVYGPLRQDVADATCDREEMMKYRLVVDAPGMRAFVKTLKERVYPHHQTENVEVDPQEKNLRYYTQSWKTPDIRGAWFAVACSYVGKANVIAIFEGRKIGNRKPFHPNWYNQRGNSPELSRGKLTYIPARHV</sequence>
<dbReference type="EMBL" id="GG682368">
    <property type="protein sequence ID" value="EER03219.1"/>
    <property type="molecule type" value="Genomic_DNA"/>
</dbReference>
<name>C5LJA3_PERM5</name>
<dbReference type="AlphaFoldDB" id="C5LJA3"/>
<evidence type="ECO:0000313" key="1">
    <source>
        <dbReference type="EMBL" id="EER03219.1"/>
    </source>
</evidence>
<dbReference type="GeneID" id="9052158"/>
<dbReference type="InParanoid" id="C5LJA3"/>
<protein>
    <submittedName>
        <fullName evidence="1">Uncharacterized protein</fullName>
    </submittedName>
</protein>
<dbReference type="RefSeq" id="XP_002771403.1">
    <property type="nucleotide sequence ID" value="XM_002771357.1"/>
</dbReference>
<gene>
    <name evidence="1" type="ORF">Pmar_PMAR019997</name>
</gene>
<keyword evidence="2" id="KW-1185">Reference proteome</keyword>
<accession>C5LJA3</accession>
<reference evidence="1 2" key="1">
    <citation type="submission" date="2008-07" db="EMBL/GenBank/DDBJ databases">
        <authorList>
            <person name="El-Sayed N."/>
            <person name="Caler E."/>
            <person name="Inman J."/>
            <person name="Amedeo P."/>
            <person name="Hass B."/>
            <person name="Wortman J."/>
        </authorList>
    </citation>
    <scope>NUCLEOTIDE SEQUENCE [LARGE SCALE GENOMIC DNA]</scope>
    <source>
        <strain evidence="2">ATCC 50983 / TXsc</strain>
    </source>
</reference>
<organism evidence="2">
    <name type="scientific">Perkinsus marinus (strain ATCC 50983 / TXsc)</name>
    <dbReference type="NCBI Taxonomy" id="423536"/>
    <lineage>
        <taxon>Eukaryota</taxon>
        <taxon>Sar</taxon>
        <taxon>Alveolata</taxon>
        <taxon>Perkinsozoa</taxon>
        <taxon>Perkinsea</taxon>
        <taxon>Perkinsida</taxon>
        <taxon>Perkinsidae</taxon>
        <taxon>Perkinsus</taxon>
    </lineage>
</organism>
<dbReference type="Proteomes" id="UP000007800">
    <property type="component" value="Unassembled WGS sequence"/>
</dbReference>